<comment type="subcellular location">
    <subcellularLocation>
        <location evidence="2">Cytoplasm</location>
    </subcellularLocation>
    <subcellularLocation>
        <location evidence="1">Nucleus</location>
    </subcellularLocation>
</comment>
<evidence type="ECO:0000256" key="1">
    <source>
        <dbReference type="ARBA" id="ARBA00004123"/>
    </source>
</evidence>
<protein>
    <recommendedName>
        <fullName evidence="5">Elongator complex protein 5</fullName>
    </recommendedName>
</protein>
<dbReference type="EnsemblMetazoa" id="SSS_8247s_mrna">
    <property type="protein sequence ID" value="KAF7491888.1"/>
    <property type="gene ID" value="SSS_8247"/>
</dbReference>
<evidence type="ECO:0000256" key="8">
    <source>
        <dbReference type="ARBA" id="ARBA00023242"/>
    </source>
</evidence>
<keyword evidence="12" id="KW-1185">Reference proteome</keyword>
<dbReference type="UniPathway" id="UPA00988"/>
<dbReference type="PANTHER" id="PTHR15641">
    <property type="entry name" value="ELONGATOR COMPLEX PROTEIN 5"/>
    <property type="match status" value="1"/>
</dbReference>
<evidence type="ECO:0000313" key="12">
    <source>
        <dbReference type="Proteomes" id="UP000070412"/>
    </source>
</evidence>
<dbReference type="InterPro" id="IPR019519">
    <property type="entry name" value="Elp5"/>
</dbReference>
<evidence type="ECO:0000313" key="11">
    <source>
        <dbReference type="EnsemblMetazoa" id="KAF7491888.1"/>
    </source>
</evidence>
<evidence type="ECO:0000256" key="6">
    <source>
        <dbReference type="ARBA" id="ARBA00022490"/>
    </source>
</evidence>
<evidence type="ECO:0000256" key="4">
    <source>
        <dbReference type="ARBA" id="ARBA00009567"/>
    </source>
</evidence>
<evidence type="ECO:0000256" key="3">
    <source>
        <dbReference type="ARBA" id="ARBA00005043"/>
    </source>
</evidence>
<dbReference type="GO" id="GO:0005634">
    <property type="term" value="C:nucleus"/>
    <property type="evidence" value="ECO:0007669"/>
    <property type="project" value="UniProtKB-SubCell"/>
</dbReference>
<keyword evidence="7" id="KW-0819">tRNA processing</keyword>
<name>A0A834RE37_SARSC</name>
<accession>A0A834RE37</accession>
<comment type="similarity">
    <text evidence="4">Belongs to the ELP5 family.</text>
</comment>
<comment type="pathway">
    <text evidence="3">tRNA modification; 5-methoxycarbonylmethyl-2-thiouridine-tRNA biosynthesis.</text>
</comment>
<evidence type="ECO:0000256" key="2">
    <source>
        <dbReference type="ARBA" id="ARBA00004496"/>
    </source>
</evidence>
<evidence type="ECO:0000256" key="7">
    <source>
        <dbReference type="ARBA" id="ARBA00022694"/>
    </source>
</evidence>
<sequence>MMASRKKIDTNNLINDILNDSTRLMPMLMVLIDDYRTETSRICFLGHLINVSLSKNPDRSSIIVFLDSNQSYFDMKAGIRKNSSPILRLNENDFDSNDIESIQKKLIDLGKNSNNYILIIDSINSLLMMMFDDFKSAYGNAQKTFQQFNMWLEPLRNLFKKIVLVFHSNYTLKSENYNFYEKCLQTISNSVLDFRLEALGKNDCRLQCPIDPIESLHCYLTVRRKHPRINFETDVKHLHFKLEENDQIKVIDPDESRQKQDNEESTGVNQKKILPFSSFRLTLNEDEQKAKDSLELPYTRKKHDSRTEVGSKQSEIHYVYDKFDDFDDEDPDDDLDF</sequence>
<dbReference type="Pfam" id="PF10483">
    <property type="entry name" value="Elong_Iki1"/>
    <property type="match status" value="1"/>
</dbReference>
<keyword evidence="8" id="KW-0539">Nucleus</keyword>
<dbReference type="EMBL" id="WVUK01000058">
    <property type="protein sequence ID" value="KAF7491888.1"/>
    <property type="molecule type" value="Genomic_DNA"/>
</dbReference>
<dbReference type="PANTHER" id="PTHR15641:SF1">
    <property type="entry name" value="ELONGATOR COMPLEX PROTEIN 5"/>
    <property type="match status" value="1"/>
</dbReference>
<dbReference type="Proteomes" id="UP000070412">
    <property type="component" value="Unassembled WGS sequence"/>
</dbReference>
<reference evidence="12" key="1">
    <citation type="journal article" date="2020" name="PLoS Negl. Trop. Dis.">
        <title>High-quality nuclear genome for Sarcoptes scabiei-A critical resource for a neglected parasite.</title>
        <authorList>
            <person name="Korhonen P.K."/>
            <person name="Gasser R.B."/>
            <person name="Ma G."/>
            <person name="Wang T."/>
            <person name="Stroehlein A.J."/>
            <person name="Young N.D."/>
            <person name="Ang C.S."/>
            <person name="Fernando D.D."/>
            <person name="Lu H.C."/>
            <person name="Taylor S."/>
            <person name="Reynolds S.L."/>
            <person name="Mofiz E."/>
            <person name="Najaraj S.H."/>
            <person name="Gowda H."/>
            <person name="Madugundu A."/>
            <person name="Renuse S."/>
            <person name="Holt D."/>
            <person name="Pandey A."/>
            <person name="Papenfuss A.T."/>
            <person name="Fischer K."/>
        </authorList>
    </citation>
    <scope>NUCLEOTIDE SEQUENCE [LARGE SCALE GENOMIC DNA]</scope>
</reference>
<reference evidence="11" key="3">
    <citation type="submission" date="2022-06" db="UniProtKB">
        <authorList>
            <consortium name="EnsemblMetazoa"/>
        </authorList>
    </citation>
    <scope>IDENTIFICATION</scope>
</reference>
<feature type="region of interest" description="Disordered" evidence="9">
    <location>
        <begin position="290"/>
        <end position="312"/>
    </location>
</feature>
<dbReference type="AlphaFoldDB" id="A0A834RE37"/>
<dbReference type="GO" id="GO:0002098">
    <property type="term" value="P:tRNA wobble uridine modification"/>
    <property type="evidence" value="ECO:0007669"/>
    <property type="project" value="InterPro"/>
</dbReference>
<keyword evidence="6" id="KW-0963">Cytoplasm</keyword>
<evidence type="ECO:0000313" key="10">
    <source>
        <dbReference type="EMBL" id="KAF7491888.1"/>
    </source>
</evidence>
<organism evidence="10">
    <name type="scientific">Sarcoptes scabiei</name>
    <name type="common">Itch mite</name>
    <name type="synonym">Acarus scabiei</name>
    <dbReference type="NCBI Taxonomy" id="52283"/>
    <lineage>
        <taxon>Eukaryota</taxon>
        <taxon>Metazoa</taxon>
        <taxon>Ecdysozoa</taxon>
        <taxon>Arthropoda</taxon>
        <taxon>Chelicerata</taxon>
        <taxon>Arachnida</taxon>
        <taxon>Acari</taxon>
        <taxon>Acariformes</taxon>
        <taxon>Sarcoptiformes</taxon>
        <taxon>Astigmata</taxon>
        <taxon>Psoroptidia</taxon>
        <taxon>Sarcoptoidea</taxon>
        <taxon>Sarcoptidae</taxon>
        <taxon>Sarcoptinae</taxon>
        <taxon>Sarcoptes</taxon>
    </lineage>
</organism>
<proteinExistence type="inferred from homology"/>
<dbReference type="GO" id="GO:0000049">
    <property type="term" value="F:tRNA binding"/>
    <property type="evidence" value="ECO:0007669"/>
    <property type="project" value="TreeGrafter"/>
</dbReference>
<evidence type="ECO:0000256" key="5">
    <source>
        <dbReference type="ARBA" id="ARBA00020264"/>
    </source>
</evidence>
<evidence type="ECO:0000256" key="9">
    <source>
        <dbReference type="SAM" id="MobiDB-lite"/>
    </source>
</evidence>
<reference evidence="10" key="2">
    <citation type="submission" date="2020-01" db="EMBL/GenBank/DDBJ databases">
        <authorList>
            <person name="Korhonen P.K.K."/>
            <person name="Guangxu M.G."/>
            <person name="Wang T.W."/>
            <person name="Stroehlein A.J.S."/>
            <person name="Young N.D."/>
            <person name="Ang C.-S.A."/>
            <person name="Fernando D.W.F."/>
            <person name="Lu H.L."/>
            <person name="Taylor S.T."/>
            <person name="Ehtesham M.E.M."/>
            <person name="Najaraj S.H.N."/>
            <person name="Harsha G.H.G."/>
            <person name="Madugundu A.M."/>
            <person name="Renuse S.R."/>
            <person name="Holt D.H."/>
            <person name="Pandey A.P."/>
            <person name="Papenfuss A.P."/>
            <person name="Gasser R.B.G."/>
            <person name="Fischer K.F."/>
        </authorList>
    </citation>
    <scope>NUCLEOTIDE SEQUENCE</scope>
    <source>
        <strain evidence="10">SSS_KF_BRIS2020</strain>
    </source>
</reference>
<gene>
    <name evidence="10" type="ORF">SSS_8247</name>
</gene>
<dbReference type="GO" id="GO:0033588">
    <property type="term" value="C:elongator holoenzyme complex"/>
    <property type="evidence" value="ECO:0007669"/>
    <property type="project" value="InterPro"/>
</dbReference>
<dbReference type="GO" id="GO:0005829">
    <property type="term" value="C:cytosol"/>
    <property type="evidence" value="ECO:0007669"/>
    <property type="project" value="TreeGrafter"/>
</dbReference>